<dbReference type="EMBL" id="FNIX01000004">
    <property type="protein sequence ID" value="SDO81248.1"/>
    <property type="molecule type" value="Genomic_DNA"/>
</dbReference>
<evidence type="ECO:0000256" key="1">
    <source>
        <dbReference type="SAM" id="MobiDB-lite"/>
    </source>
</evidence>
<dbReference type="NCBIfam" id="NF045516">
    <property type="entry name" value="GlpR"/>
    <property type="match status" value="1"/>
</dbReference>
<evidence type="ECO:0000313" key="3">
    <source>
        <dbReference type="EMBL" id="SDO81248.1"/>
    </source>
</evidence>
<feature type="compositionally biased region" description="Low complexity" evidence="1">
    <location>
        <begin position="162"/>
        <end position="171"/>
    </location>
</feature>
<sequence length="253" mass="28029">MPSSLIIVALVVAWLVVLVPIMARKRQESARSVGEEYDAMPDAEYDDIHDIDDAYFDEEEYVERPFRHGRGSYDPETAALVAQAKYALRRRVVAFLLIAAVATGIAAGVFHAKLWYGHAALDVVLVGYLAYLRRQVRIEEEIRARRLARLQQVRRRRATGPQQQQQQQQQQAPIAVDATAGGVGAVAEPVEAVGEAETTQVEVVEDKPALPPLPRYEHHVRPGAIPVDSDDEDPVFVELDGVESLRYRGAVGA</sequence>
<gene>
    <name evidence="3" type="ORF">SAMN05421507_10438</name>
</gene>
<accession>A0A1H0MLB1</accession>
<dbReference type="STRING" id="641025.SAMN05421507_10438"/>
<dbReference type="OrthoDB" id="3696421at2"/>
<dbReference type="InterPro" id="IPR053779">
    <property type="entry name" value="GlpR"/>
</dbReference>
<proteinExistence type="predicted"/>
<feature type="region of interest" description="Disordered" evidence="1">
    <location>
        <begin position="153"/>
        <end position="174"/>
    </location>
</feature>
<feature type="transmembrane region" description="Helical" evidence="2">
    <location>
        <begin position="115"/>
        <end position="132"/>
    </location>
</feature>
<dbReference type="RefSeq" id="WP_090097297.1">
    <property type="nucleotide sequence ID" value="NZ_FNIX01000004.1"/>
</dbReference>
<keyword evidence="2" id="KW-0472">Membrane</keyword>
<keyword evidence="2" id="KW-1133">Transmembrane helix</keyword>
<keyword evidence="2" id="KW-0812">Transmembrane</keyword>
<evidence type="ECO:0000256" key="2">
    <source>
        <dbReference type="SAM" id="Phobius"/>
    </source>
</evidence>
<feature type="transmembrane region" description="Helical" evidence="2">
    <location>
        <begin position="6"/>
        <end position="23"/>
    </location>
</feature>
<reference evidence="4" key="1">
    <citation type="submission" date="2016-10" db="EMBL/GenBank/DDBJ databases">
        <authorList>
            <person name="Varghese N."/>
            <person name="Submissions S."/>
        </authorList>
    </citation>
    <scope>NUCLEOTIDE SEQUENCE [LARGE SCALE GENOMIC DNA]</scope>
    <source>
        <strain evidence="4">CGMCC 4.6609</strain>
    </source>
</reference>
<feature type="region of interest" description="Disordered" evidence="1">
    <location>
        <begin position="204"/>
        <end position="232"/>
    </location>
</feature>
<protein>
    <submittedName>
        <fullName evidence="3">Uncharacterized protein</fullName>
    </submittedName>
</protein>
<name>A0A1H0MLB1_9PSEU</name>
<organism evidence="3 4">
    <name type="scientific">Lentzea jiangxiensis</name>
    <dbReference type="NCBI Taxonomy" id="641025"/>
    <lineage>
        <taxon>Bacteria</taxon>
        <taxon>Bacillati</taxon>
        <taxon>Actinomycetota</taxon>
        <taxon>Actinomycetes</taxon>
        <taxon>Pseudonocardiales</taxon>
        <taxon>Pseudonocardiaceae</taxon>
        <taxon>Lentzea</taxon>
    </lineage>
</organism>
<dbReference type="Proteomes" id="UP000199691">
    <property type="component" value="Unassembled WGS sequence"/>
</dbReference>
<evidence type="ECO:0000313" key="4">
    <source>
        <dbReference type="Proteomes" id="UP000199691"/>
    </source>
</evidence>
<keyword evidence="4" id="KW-1185">Reference proteome</keyword>
<feature type="transmembrane region" description="Helical" evidence="2">
    <location>
        <begin position="92"/>
        <end position="109"/>
    </location>
</feature>
<dbReference type="AlphaFoldDB" id="A0A1H0MLB1"/>